<dbReference type="InterPro" id="IPR002725">
    <property type="entry name" value="YgjP-like_metallopeptidase"/>
</dbReference>
<dbReference type="EMBL" id="CP110257">
    <property type="protein sequence ID" value="UZD54514.1"/>
    <property type="molecule type" value="Genomic_DNA"/>
</dbReference>
<evidence type="ECO:0000313" key="3">
    <source>
        <dbReference type="EMBL" id="UZD54514.1"/>
    </source>
</evidence>
<keyword evidence="4" id="KW-1185">Reference proteome</keyword>
<feature type="region of interest" description="Disordered" evidence="1">
    <location>
        <begin position="27"/>
        <end position="73"/>
    </location>
</feature>
<dbReference type="PANTHER" id="PTHR30399">
    <property type="entry name" value="UNCHARACTERIZED PROTEIN YGJP"/>
    <property type="match status" value="1"/>
</dbReference>
<dbReference type="CDD" id="cd07344">
    <property type="entry name" value="M48_yhfN_like"/>
    <property type="match status" value="1"/>
</dbReference>
<organism evidence="3 4">
    <name type="scientific">Caldimonas aquatica</name>
    <dbReference type="NCBI Taxonomy" id="376175"/>
    <lineage>
        <taxon>Bacteria</taxon>
        <taxon>Pseudomonadati</taxon>
        <taxon>Pseudomonadota</taxon>
        <taxon>Betaproteobacteria</taxon>
        <taxon>Burkholderiales</taxon>
        <taxon>Sphaerotilaceae</taxon>
        <taxon>Caldimonas</taxon>
    </lineage>
</organism>
<feature type="compositionally biased region" description="Low complexity" evidence="1">
    <location>
        <begin position="27"/>
        <end position="37"/>
    </location>
</feature>
<dbReference type="Proteomes" id="UP001163266">
    <property type="component" value="Chromosome"/>
</dbReference>
<proteinExistence type="predicted"/>
<gene>
    <name evidence="3" type="ORF">OMP39_12725</name>
</gene>
<feature type="domain" description="YgjP-like metallopeptidase" evidence="2">
    <location>
        <begin position="106"/>
        <end position="321"/>
    </location>
</feature>
<accession>A0ABY6MR76</accession>
<evidence type="ECO:0000259" key="2">
    <source>
        <dbReference type="Pfam" id="PF01863"/>
    </source>
</evidence>
<protein>
    <submittedName>
        <fullName evidence="3">M48 family metallopeptidase</fullName>
    </submittedName>
</protein>
<evidence type="ECO:0000256" key="1">
    <source>
        <dbReference type="SAM" id="MobiDB-lite"/>
    </source>
</evidence>
<dbReference type="InterPro" id="IPR053136">
    <property type="entry name" value="UTP_pyrophosphatase-like"/>
</dbReference>
<sequence length="328" mass="36098">MARSKASDFDSAQLALPLFEPEPAAAPVVPTATAPRAAPGPAPGSAPSPAGLPHATLKPPLPEGPCADASTAVAGLPTFRHPRASREVRLREHRIAYELKRAKRRSIGFVVTAEGLSVSAPRWVGLADIEAALREKAAWILRKLAEQAERNRRLQQARIDWKDGASVPFLGETLIVVLDPRAPGAVLNVDAQALPGVPRLTLHVGLPQHAGPQQIRDAVQAWLQRQARRVFEERCRHFAERLGVRYRRLALSSAQTRWGSASADGSIRLNWRLIHFAMPTIDYVVAHELAHLREMNHSPRFWDVVRSVMPDYEQLRGALKESVVPAMD</sequence>
<dbReference type="Pfam" id="PF01863">
    <property type="entry name" value="YgjP-like"/>
    <property type="match status" value="1"/>
</dbReference>
<dbReference type="PANTHER" id="PTHR30399:SF1">
    <property type="entry name" value="UTP PYROPHOSPHATASE"/>
    <property type="match status" value="1"/>
</dbReference>
<evidence type="ECO:0000313" key="4">
    <source>
        <dbReference type="Proteomes" id="UP001163266"/>
    </source>
</evidence>
<name>A0ABY6MR76_9BURK</name>
<dbReference type="RefSeq" id="WP_264892082.1">
    <property type="nucleotide sequence ID" value="NZ_CP110257.1"/>
</dbReference>
<dbReference type="Gene3D" id="3.30.2010.10">
    <property type="entry name" value="Metalloproteases ('zincins'), catalytic domain"/>
    <property type="match status" value="1"/>
</dbReference>
<reference evidence="3" key="1">
    <citation type="submission" date="2022-10" db="EMBL/GenBank/DDBJ databases">
        <title>Complete genome sequence of Schlegelella aquatica LMG 23380.</title>
        <authorList>
            <person name="Musilova J."/>
            <person name="Kourilova X."/>
            <person name="Bezdicek M."/>
            <person name="Hermankova K."/>
            <person name="Obruca S."/>
            <person name="Sedlar K."/>
        </authorList>
    </citation>
    <scope>NUCLEOTIDE SEQUENCE</scope>
    <source>
        <strain evidence="3">LMG 23380</strain>
    </source>
</reference>